<evidence type="ECO:0008006" key="3">
    <source>
        <dbReference type="Google" id="ProtNLM"/>
    </source>
</evidence>
<dbReference type="Proteomes" id="UP000447873">
    <property type="component" value="Unassembled WGS sequence"/>
</dbReference>
<comment type="caution">
    <text evidence="1">The sequence shown here is derived from an EMBL/GenBank/DDBJ whole genome shotgun (WGS) entry which is preliminary data.</text>
</comment>
<gene>
    <name evidence="1" type="ORF">EG328_010518</name>
</gene>
<dbReference type="EMBL" id="WNWS01000007">
    <property type="protein sequence ID" value="KAE9988479.1"/>
    <property type="molecule type" value="Genomic_DNA"/>
</dbReference>
<proteinExistence type="predicted"/>
<name>A0A8H3Z7L0_VENIN</name>
<dbReference type="AlphaFoldDB" id="A0A8H3Z7L0"/>
<sequence>MVYMIRHGEKPDSGNGLNALGLQRAQCLRNVFGKSSSYNIGKIMAQMPQSDGSQGRPNATVYPLSQDLGLKIDLSCQRDDSKCVDKVVDNYSGSGNILICWEHKALTDIATALGDNNAPSYPSDHFDYIWTDPSPYSKVTDTKTSENCPGLDN</sequence>
<accession>A0A8H3Z7L0</accession>
<reference evidence="1 2" key="1">
    <citation type="submission" date="2018-12" db="EMBL/GenBank/DDBJ databases">
        <title>Venturia inaequalis Genome Resource.</title>
        <authorList>
            <person name="Lichtner F.J."/>
        </authorList>
    </citation>
    <scope>NUCLEOTIDE SEQUENCE [LARGE SCALE GENOMIC DNA]</scope>
    <source>
        <strain evidence="1 2">120213</strain>
    </source>
</reference>
<organism evidence="1 2">
    <name type="scientific">Venturia inaequalis</name>
    <name type="common">Apple scab fungus</name>
    <dbReference type="NCBI Taxonomy" id="5025"/>
    <lineage>
        <taxon>Eukaryota</taxon>
        <taxon>Fungi</taxon>
        <taxon>Dikarya</taxon>
        <taxon>Ascomycota</taxon>
        <taxon>Pezizomycotina</taxon>
        <taxon>Dothideomycetes</taxon>
        <taxon>Pleosporomycetidae</taxon>
        <taxon>Venturiales</taxon>
        <taxon>Venturiaceae</taxon>
        <taxon>Venturia</taxon>
    </lineage>
</organism>
<evidence type="ECO:0000313" key="1">
    <source>
        <dbReference type="EMBL" id="KAE9988479.1"/>
    </source>
</evidence>
<evidence type="ECO:0000313" key="2">
    <source>
        <dbReference type="Proteomes" id="UP000447873"/>
    </source>
</evidence>
<protein>
    <recommendedName>
        <fullName evidence="3">Phosphoglycerate mutase family protein</fullName>
    </recommendedName>
</protein>